<dbReference type="InterPro" id="IPR028087">
    <property type="entry name" value="Tad_N"/>
</dbReference>
<dbReference type="EMBL" id="CP049869">
    <property type="protein sequence ID" value="QIK79526.1"/>
    <property type="molecule type" value="Genomic_DNA"/>
</dbReference>
<name>A0A6G7YS07_9SPHN</name>
<evidence type="ECO:0000259" key="1">
    <source>
        <dbReference type="Pfam" id="PF13400"/>
    </source>
</evidence>
<dbReference type="AlphaFoldDB" id="A0A6G7YS07"/>
<dbReference type="RefSeq" id="WP_166411913.1">
    <property type="nucleotide sequence ID" value="NZ_CP049869.1"/>
</dbReference>
<reference evidence="2 3" key="1">
    <citation type="submission" date="2020-03" db="EMBL/GenBank/DDBJ databases">
        <title>Sphingomonas sp. nov., isolated from fish.</title>
        <authorList>
            <person name="Hyun D.-W."/>
            <person name="Bae J.-W."/>
        </authorList>
    </citation>
    <scope>NUCLEOTIDE SEQUENCE [LARGE SCALE GENOMIC DNA]</scope>
    <source>
        <strain evidence="2 3">HDW15B</strain>
    </source>
</reference>
<sequence length="411" mass="42544">MISRLKKLVRNVDGNALMIAAASMPLMMGAAGLGVDAIQWALWKRQLQRTADSAAIAAVYGAIGGQTRAAAVARDLIHNSHLDTTPTITYPTPLAPYATDANAVRVQMTYSRQLSFSSYFMSSVPVITANATATVVPSGDYCVVSLETEAVTGINATGSTRVNLGCGMVTNSPDDQAAVATGNSSVTANPMAAVGQIPASDNWGAGTVLQPFTLAQADPFASVAAPVPSGTCSNVNIGPQEDTTLAPGCYSGMTIKGKVVMSPGTYVIDGGDFTVNAGADISCAGCTFVLTNRSTASAPTIGTININAGAELDLSAPDSSTNPFNGILFYQDRRAAANNDITINGGANMTLKGAVYLPRANLKMDGNASMTTTCFLIAAKRVTFTGNSSIDNNCPSTWLDRFKGRRVRLVG</sequence>
<proteinExistence type="predicted"/>
<evidence type="ECO:0000313" key="3">
    <source>
        <dbReference type="Proteomes" id="UP000503222"/>
    </source>
</evidence>
<evidence type="ECO:0000313" key="2">
    <source>
        <dbReference type="EMBL" id="QIK79526.1"/>
    </source>
</evidence>
<dbReference type="KEGG" id="spii:G7077_12020"/>
<gene>
    <name evidence="2" type="ORF">G7077_12020</name>
</gene>
<dbReference type="Proteomes" id="UP000503222">
    <property type="component" value="Chromosome"/>
</dbReference>
<organism evidence="2 3">
    <name type="scientific">Sphingomonas piscis</name>
    <dbReference type="NCBI Taxonomy" id="2714943"/>
    <lineage>
        <taxon>Bacteria</taxon>
        <taxon>Pseudomonadati</taxon>
        <taxon>Pseudomonadota</taxon>
        <taxon>Alphaproteobacteria</taxon>
        <taxon>Sphingomonadales</taxon>
        <taxon>Sphingomonadaceae</taxon>
        <taxon>Sphingomonas</taxon>
    </lineage>
</organism>
<keyword evidence="3" id="KW-1185">Reference proteome</keyword>
<accession>A0A6G7YS07</accession>
<dbReference type="Pfam" id="PF13400">
    <property type="entry name" value="Tad"/>
    <property type="match status" value="1"/>
</dbReference>
<protein>
    <recommendedName>
        <fullName evidence="1">Putative Flp pilus-assembly TadG-like N-terminal domain-containing protein</fullName>
    </recommendedName>
</protein>
<feature type="domain" description="Putative Flp pilus-assembly TadG-like N-terminal" evidence="1">
    <location>
        <begin position="14"/>
        <end position="59"/>
    </location>
</feature>